<keyword evidence="2" id="KW-1185">Reference proteome</keyword>
<keyword evidence="1" id="KW-0614">Plasmid</keyword>
<geneLocation type="plasmid" evidence="1 2">
    <name>pTT6-4</name>
</geneLocation>
<accession>A0ABX7BHY4</accession>
<evidence type="ECO:0000313" key="1">
    <source>
        <dbReference type="EMBL" id="QQP94016.1"/>
    </source>
</evidence>
<protein>
    <submittedName>
        <fullName evidence="1">Uncharacterized protein</fullName>
    </submittedName>
</protein>
<reference evidence="1" key="1">
    <citation type="submission" date="2021-02" db="EMBL/GenBank/DDBJ databases">
        <title>Skermanella TT6 skin isolate.</title>
        <authorList>
            <person name="Lee K."/>
            <person name="Ganzorig M."/>
        </authorList>
    </citation>
    <scope>NUCLEOTIDE SEQUENCE</scope>
    <source>
        <strain evidence="1">TT6</strain>
    </source>
</reference>
<dbReference type="EMBL" id="CP067424">
    <property type="protein sequence ID" value="QQP94016.1"/>
    <property type="molecule type" value="Genomic_DNA"/>
</dbReference>
<dbReference type="Proteomes" id="UP000595197">
    <property type="component" value="Plasmid pTT6-4"/>
</dbReference>
<proteinExistence type="predicted"/>
<organism evidence="1 2">
    <name type="scientific">Skermanella cutis</name>
    <dbReference type="NCBI Taxonomy" id="2775420"/>
    <lineage>
        <taxon>Bacteria</taxon>
        <taxon>Pseudomonadati</taxon>
        <taxon>Pseudomonadota</taxon>
        <taxon>Alphaproteobacteria</taxon>
        <taxon>Rhodospirillales</taxon>
        <taxon>Azospirillaceae</taxon>
        <taxon>Skermanella</taxon>
    </lineage>
</organism>
<sequence length="108" mass="12373">MTKVEFKLYLEPNLASQITETTAQFRGAGRKVSRNEVLEQLIEDGFRLWRREAQVVNRVEAGIAKLLDQSARQDRLLRSILLTLAEGDQVEYRRVIETIEREDAGNAA</sequence>
<gene>
    <name evidence="1" type="ORF">IGS68_34810</name>
</gene>
<name>A0ABX7BHY4_9PROT</name>
<dbReference type="RefSeq" id="WP_201083894.1">
    <property type="nucleotide sequence ID" value="NZ_CP067424.1"/>
</dbReference>
<evidence type="ECO:0000313" key="2">
    <source>
        <dbReference type="Proteomes" id="UP000595197"/>
    </source>
</evidence>